<evidence type="ECO:0000256" key="11">
    <source>
        <dbReference type="ARBA" id="ARBA00032031"/>
    </source>
</evidence>
<dbReference type="SUPFAM" id="SSF57756">
    <property type="entry name" value="Retrovirus zinc finger-like domains"/>
    <property type="match status" value="1"/>
</dbReference>
<dbReference type="GO" id="GO:0000398">
    <property type="term" value="P:mRNA splicing, via spliceosome"/>
    <property type="evidence" value="ECO:0007669"/>
    <property type="project" value="InterPro"/>
</dbReference>
<dbReference type="PANTHER" id="PTHR46259">
    <property type="entry name" value="ZINC FINGER CCHC-TYPE AND RNA-BINDING MOTIF-CONTAINING PROTEIN 1"/>
    <property type="match status" value="1"/>
</dbReference>
<dbReference type="InterPro" id="IPR001878">
    <property type="entry name" value="Znf_CCHC"/>
</dbReference>
<protein>
    <recommendedName>
        <fullName evidence="2">Zinc finger CCHC-type and RNA-binding motif-containing protein 1</fullName>
    </recommendedName>
    <alternativeName>
        <fullName evidence="11">U11/U12 small nuclear ribonucleoprotein 31 kDa protein</fullName>
    </alternativeName>
</protein>
<keyword evidence="17" id="KW-1185">Reference proteome</keyword>
<dbReference type="GO" id="GO:0003723">
    <property type="term" value="F:RNA binding"/>
    <property type="evidence" value="ECO:0007669"/>
    <property type="project" value="UniProtKB-UniRule"/>
</dbReference>
<dbReference type="CDD" id="cd12393">
    <property type="entry name" value="RRM_ZCRB1"/>
    <property type="match status" value="1"/>
</dbReference>
<name>A0A158NQX0_ATTCE</name>
<feature type="domain" description="RRM" evidence="14">
    <location>
        <begin position="10"/>
        <end position="88"/>
    </location>
</feature>
<dbReference type="KEGG" id="acep:105623138"/>
<reference evidence="16" key="2">
    <citation type="submission" date="2016-04" db="UniProtKB">
        <authorList>
            <consortium name="EnsemblMetazoa"/>
        </authorList>
    </citation>
    <scope>IDENTIFICATION</scope>
</reference>
<evidence type="ECO:0000256" key="3">
    <source>
        <dbReference type="ARBA" id="ARBA00022664"/>
    </source>
</evidence>
<keyword evidence="7" id="KW-0862">Zinc</keyword>
<accession>A0A158NQX0</accession>
<dbReference type="InterPro" id="IPR036875">
    <property type="entry name" value="Znf_CCHC_sf"/>
</dbReference>
<dbReference type="InterPro" id="IPR035979">
    <property type="entry name" value="RBD_domain_sf"/>
</dbReference>
<dbReference type="AlphaFoldDB" id="A0A158NQX0"/>
<evidence type="ECO:0000259" key="14">
    <source>
        <dbReference type="PROSITE" id="PS50102"/>
    </source>
</evidence>
<keyword evidence="10" id="KW-0539">Nucleus</keyword>
<dbReference type="Gene3D" id="4.10.60.10">
    <property type="entry name" value="Zinc finger, CCHC-type"/>
    <property type="match status" value="1"/>
</dbReference>
<dbReference type="EMBL" id="ADTU01023677">
    <property type="status" value="NOT_ANNOTATED_CDS"/>
    <property type="molecule type" value="Genomic_DNA"/>
</dbReference>
<dbReference type="PROSITE" id="PS50158">
    <property type="entry name" value="ZF_CCHC"/>
    <property type="match status" value="1"/>
</dbReference>
<dbReference type="eggNOG" id="KOG0118">
    <property type="taxonomic scope" value="Eukaryota"/>
</dbReference>
<dbReference type="InParanoid" id="A0A158NQX0"/>
<keyword evidence="4" id="KW-0479">Metal-binding</keyword>
<organism evidence="16 17">
    <name type="scientific">Atta cephalotes</name>
    <name type="common">Leafcutter ant</name>
    <dbReference type="NCBI Taxonomy" id="12957"/>
    <lineage>
        <taxon>Eukaryota</taxon>
        <taxon>Metazoa</taxon>
        <taxon>Ecdysozoa</taxon>
        <taxon>Arthropoda</taxon>
        <taxon>Hexapoda</taxon>
        <taxon>Insecta</taxon>
        <taxon>Pterygota</taxon>
        <taxon>Neoptera</taxon>
        <taxon>Endopterygota</taxon>
        <taxon>Hymenoptera</taxon>
        <taxon>Apocrita</taxon>
        <taxon>Aculeata</taxon>
        <taxon>Formicoidea</taxon>
        <taxon>Formicidae</taxon>
        <taxon>Myrmicinae</taxon>
        <taxon>Atta</taxon>
    </lineage>
</organism>
<evidence type="ECO:0000256" key="4">
    <source>
        <dbReference type="ARBA" id="ARBA00022723"/>
    </source>
</evidence>
<feature type="domain" description="CCHC-type" evidence="15">
    <location>
        <begin position="106"/>
        <end position="120"/>
    </location>
</feature>
<evidence type="ECO:0000256" key="2">
    <source>
        <dbReference type="ARBA" id="ARBA00015428"/>
    </source>
</evidence>
<evidence type="ECO:0000256" key="9">
    <source>
        <dbReference type="ARBA" id="ARBA00023187"/>
    </source>
</evidence>
<comment type="subcellular location">
    <subcellularLocation>
        <location evidence="1">Nucleus</location>
    </subcellularLocation>
</comment>
<dbReference type="OrthoDB" id="267048at2759"/>
<reference evidence="17" key="1">
    <citation type="journal article" date="2011" name="PLoS Genet.">
        <title>The genome sequence of the leaf-cutter ant Atta cephalotes reveals insights into its obligate symbiotic lifestyle.</title>
        <authorList>
            <person name="Suen G."/>
            <person name="Teiling C."/>
            <person name="Li L."/>
            <person name="Holt C."/>
            <person name="Abouheif E."/>
            <person name="Bornberg-Bauer E."/>
            <person name="Bouffard P."/>
            <person name="Caldera E.J."/>
            <person name="Cash E."/>
            <person name="Cavanaugh A."/>
            <person name="Denas O."/>
            <person name="Elhaik E."/>
            <person name="Fave M.J."/>
            <person name="Gadau J."/>
            <person name="Gibson J.D."/>
            <person name="Graur D."/>
            <person name="Grubbs K.J."/>
            <person name="Hagen D.E."/>
            <person name="Harkins T.T."/>
            <person name="Helmkampf M."/>
            <person name="Hu H."/>
            <person name="Johnson B.R."/>
            <person name="Kim J."/>
            <person name="Marsh S.E."/>
            <person name="Moeller J.A."/>
            <person name="Munoz-Torres M.C."/>
            <person name="Murphy M.C."/>
            <person name="Naughton M.C."/>
            <person name="Nigam S."/>
            <person name="Overson R."/>
            <person name="Rajakumar R."/>
            <person name="Reese J.T."/>
            <person name="Scott J.J."/>
            <person name="Smith C.R."/>
            <person name="Tao S."/>
            <person name="Tsutsui N.D."/>
            <person name="Viljakainen L."/>
            <person name="Wissler L."/>
            <person name="Yandell M.D."/>
            <person name="Zimmer F."/>
            <person name="Taylor J."/>
            <person name="Slater S.C."/>
            <person name="Clifton S.W."/>
            <person name="Warren W.C."/>
            <person name="Elsik C.G."/>
            <person name="Smith C.D."/>
            <person name="Weinstock G.M."/>
            <person name="Gerardo N.M."/>
            <person name="Currie C.R."/>
        </authorList>
    </citation>
    <scope>NUCLEOTIDE SEQUENCE [LARGE SCALE GENOMIC DNA]</scope>
</reference>
<evidence type="ECO:0000256" key="13">
    <source>
        <dbReference type="PROSITE-ProRule" id="PRU00176"/>
    </source>
</evidence>
<evidence type="ECO:0000256" key="6">
    <source>
        <dbReference type="ARBA" id="ARBA00022771"/>
    </source>
</evidence>
<dbReference type="EnsemblMetazoa" id="XM_012204538.1">
    <property type="protein sequence ID" value="XP_012059928.1"/>
    <property type="gene ID" value="LOC105623138"/>
</dbReference>
<dbReference type="SMART" id="SM00360">
    <property type="entry name" value="RRM"/>
    <property type="match status" value="1"/>
</dbReference>
<dbReference type="OMA" id="YECGQEG"/>
<evidence type="ECO:0000313" key="17">
    <source>
        <dbReference type="Proteomes" id="UP000005205"/>
    </source>
</evidence>
<sequence>MNGRIAPSKSTVYVSNLPYSFTNNDIHQLLESYGKIVKVTIMKDKITRRSRGVAFVQFLRIDEAVSCAKRLNNTKVYGRTVKSSIAIDNGRSTEFLRRRDYPDKSRCYECGQEGHLSYRCNNNALGPRVEPKKKIRMRKRKLGYQRTCNTSYFDSDSASDEATKKHHFDDVNITEEEPETLSAVIALEQRRTEMECRKTDGYDRKETVPKKRYKKNNYFSDEEDFSE</sequence>
<evidence type="ECO:0000313" key="16">
    <source>
        <dbReference type="EnsemblMetazoa" id="XP_012059928.1"/>
    </source>
</evidence>
<keyword evidence="5" id="KW-0747">Spliceosome</keyword>
<dbReference type="STRING" id="12957.A0A158NQX0"/>
<dbReference type="InterPro" id="IPR034219">
    <property type="entry name" value="ZCRB1_RRM"/>
</dbReference>
<dbReference type="Proteomes" id="UP000005205">
    <property type="component" value="Unassembled WGS sequence"/>
</dbReference>
<evidence type="ECO:0000256" key="5">
    <source>
        <dbReference type="ARBA" id="ARBA00022728"/>
    </source>
</evidence>
<dbReference type="InterPro" id="IPR044598">
    <property type="entry name" value="ZCRB1"/>
</dbReference>
<keyword evidence="9" id="KW-0508">mRNA splicing</keyword>
<evidence type="ECO:0000259" key="15">
    <source>
        <dbReference type="PROSITE" id="PS50158"/>
    </source>
</evidence>
<proteinExistence type="predicted"/>
<dbReference type="Gene3D" id="3.30.70.330">
    <property type="match status" value="1"/>
</dbReference>
<dbReference type="SUPFAM" id="SSF54928">
    <property type="entry name" value="RNA-binding domain, RBD"/>
    <property type="match status" value="1"/>
</dbReference>
<dbReference type="PROSITE" id="PS50102">
    <property type="entry name" value="RRM"/>
    <property type="match status" value="1"/>
</dbReference>
<dbReference type="GO" id="GO:0005689">
    <property type="term" value="C:U12-type spliceosomal complex"/>
    <property type="evidence" value="ECO:0007669"/>
    <property type="project" value="InterPro"/>
</dbReference>
<evidence type="ECO:0000256" key="12">
    <source>
        <dbReference type="PROSITE-ProRule" id="PRU00047"/>
    </source>
</evidence>
<gene>
    <name evidence="16" type="primary">105623138</name>
</gene>
<evidence type="ECO:0000256" key="10">
    <source>
        <dbReference type="ARBA" id="ARBA00023242"/>
    </source>
</evidence>
<dbReference type="InterPro" id="IPR000504">
    <property type="entry name" value="RRM_dom"/>
</dbReference>
<keyword evidence="6 12" id="KW-0863">Zinc-finger</keyword>
<evidence type="ECO:0000256" key="8">
    <source>
        <dbReference type="ARBA" id="ARBA00022884"/>
    </source>
</evidence>
<evidence type="ECO:0000256" key="7">
    <source>
        <dbReference type="ARBA" id="ARBA00022833"/>
    </source>
</evidence>
<keyword evidence="3" id="KW-0507">mRNA processing</keyword>
<dbReference type="GO" id="GO:0008270">
    <property type="term" value="F:zinc ion binding"/>
    <property type="evidence" value="ECO:0007669"/>
    <property type="project" value="UniProtKB-KW"/>
</dbReference>
<dbReference type="InterPro" id="IPR012677">
    <property type="entry name" value="Nucleotide-bd_a/b_plait_sf"/>
</dbReference>
<dbReference type="Pfam" id="PF00076">
    <property type="entry name" value="RRM_1"/>
    <property type="match status" value="1"/>
</dbReference>
<keyword evidence="8 13" id="KW-0694">RNA-binding</keyword>
<evidence type="ECO:0000256" key="1">
    <source>
        <dbReference type="ARBA" id="ARBA00004123"/>
    </source>
</evidence>
<dbReference type="PANTHER" id="PTHR46259:SF1">
    <property type="entry name" value="ZINC FINGER CCHC-TYPE AND RNA-BINDING MOTIF-CONTAINING PROTEIN 1"/>
    <property type="match status" value="1"/>
</dbReference>